<dbReference type="InterPro" id="IPR032710">
    <property type="entry name" value="NTF2-like_dom_sf"/>
</dbReference>
<dbReference type="Proteomes" id="UP001595953">
    <property type="component" value="Unassembled WGS sequence"/>
</dbReference>
<protein>
    <submittedName>
        <fullName evidence="1">Nuclear transport factor 2 family protein</fullName>
    </submittedName>
</protein>
<sequence length="154" mass="17457">MNKTIIIVIFLFGLNGFSQSKSELEVKQTILSFFDGFHKQDSLAIKPHVSESVILQTIGNNAEGMPSVKTVGFGNFLKSITSIPKNQKFEEKLLGFNIQVDGPMAHAWTPYEFWFDGKFSHCGVNSFQLFNENGKWKIVYLIDTRRKIGCETND</sequence>
<dbReference type="Gene3D" id="3.10.450.50">
    <property type="match status" value="1"/>
</dbReference>
<proteinExistence type="predicted"/>
<organism evidence="1 2">
    <name type="scientific">Geojedonia litorea</name>
    <dbReference type="NCBI Taxonomy" id="1268269"/>
    <lineage>
        <taxon>Bacteria</taxon>
        <taxon>Pseudomonadati</taxon>
        <taxon>Bacteroidota</taxon>
        <taxon>Flavobacteriia</taxon>
        <taxon>Flavobacteriales</taxon>
        <taxon>Flavobacteriaceae</taxon>
        <taxon>Geojedonia</taxon>
    </lineage>
</organism>
<accession>A0ABV9N182</accession>
<evidence type="ECO:0000313" key="1">
    <source>
        <dbReference type="EMBL" id="MFC4722041.1"/>
    </source>
</evidence>
<reference evidence="2" key="1">
    <citation type="journal article" date="2019" name="Int. J. Syst. Evol. Microbiol.">
        <title>The Global Catalogue of Microorganisms (GCM) 10K type strain sequencing project: providing services to taxonomists for standard genome sequencing and annotation.</title>
        <authorList>
            <consortium name="The Broad Institute Genomics Platform"/>
            <consortium name="The Broad Institute Genome Sequencing Center for Infectious Disease"/>
            <person name="Wu L."/>
            <person name="Ma J."/>
        </authorList>
    </citation>
    <scope>NUCLEOTIDE SEQUENCE [LARGE SCALE GENOMIC DNA]</scope>
    <source>
        <strain evidence="2">CCUG 63682</strain>
    </source>
</reference>
<evidence type="ECO:0000313" key="2">
    <source>
        <dbReference type="Proteomes" id="UP001595953"/>
    </source>
</evidence>
<dbReference type="SUPFAM" id="SSF54427">
    <property type="entry name" value="NTF2-like"/>
    <property type="match status" value="1"/>
</dbReference>
<dbReference type="RefSeq" id="WP_387962224.1">
    <property type="nucleotide sequence ID" value="NZ_JBHSGP010000012.1"/>
</dbReference>
<name>A0ABV9N182_9FLAO</name>
<keyword evidence="2" id="KW-1185">Reference proteome</keyword>
<comment type="caution">
    <text evidence="1">The sequence shown here is derived from an EMBL/GenBank/DDBJ whole genome shotgun (WGS) entry which is preliminary data.</text>
</comment>
<dbReference type="EMBL" id="JBHSGP010000012">
    <property type="protein sequence ID" value="MFC4722041.1"/>
    <property type="molecule type" value="Genomic_DNA"/>
</dbReference>
<gene>
    <name evidence="1" type="ORF">ACFO5O_06895</name>
</gene>